<dbReference type="GO" id="GO:0003919">
    <property type="term" value="F:FMN adenylyltransferase activity"/>
    <property type="evidence" value="ECO:0007669"/>
    <property type="project" value="UniProtKB-UniRule"/>
</dbReference>
<dbReference type="InterPro" id="IPR023465">
    <property type="entry name" value="Riboflavin_kinase_dom_sf"/>
</dbReference>
<dbReference type="PANTHER" id="PTHR22749">
    <property type="entry name" value="RIBOFLAVIN KINASE/FMN ADENYLYLTRANSFERASE"/>
    <property type="match status" value="1"/>
</dbReference>
<evidence type="ECO:0000256" key="12">
    <source>
        <dbReference type="ARBA" id="ARBA00047880"/>
    </source>
</evidence>
<dbReference type="PANTHER" id="PTHR22749:SF6">
    <property type="entry name" value="RIBOFLAVIN KINASE"/>
    <property type="match status" value="1"/>
</dbReference>
<evidence type="ECO:0000256" key="4">
    <source>
        <dbReference type="ARBA" id="ARBA00022643"/>
    </source>
</evidence>
<dbReference type="SMART" id="SM00904">
    <property type="entry name" value="Flavokinase"/>
    <property type="match status" value="1"/>
</dbReference>
<sequence length="307" mass="33323">MLEIATTLQFCSLQPTSVALGFFDGIHLGHAAVISRAVSGAGQALRPAVFTFTVQGGDGSKKSGQGRIITEQRKHQLLQQLGVQLVLTPDFSEFRGMSPRRFVQQVLCQQLQARRVCCGFDFHFGKNGAGNVDTLGALCAEMGVELSVVGEVRLGGEEISSTSIRRLIAAGQVSRAAQMLGHPYQVQGTVQRGNQLGRTMQFPTINLPIDPQMVLPRFGVYLSRVYLPGGRYWGITNVGVKPTVGSALPLAETNILGFSGDLYGQPATVELLDFLRPEQKFSSVQALYDQVQKDVQTARRTFAGRQP</sequence>
<dbReference type="GO" id="GO:0008531">
    <property type="term" value="F:riboflavin kinase activity"/>
    <property type="evidence" value="ECO:0007669"/>
    <property type="project" value="UniProtKB-UniRule"/>
</dbReference>
<evidence type="ECO:0000256" key="9">
    <source>
        <dbReference type="ARBA" id="ARBA00022827"/>
    </source>
</evidence>
<keyword evidence="10 14" id="KW-0067">ATP-binding</keyword>
<comment type="catalytic activity">
    <reaction evidence="13 14">
        <text>FMN + ATP + H(+) = FAD + diphosphate</text>
        <dbReference type="Rhea" id="RHEA:17237"/>
        <dbReference type="ChEBI" id="CHEBI:15378"/>
        <dbReference type="ChEBI" id="CHEBI:30616"/>
        <dbReference type="ChEBI" id="CHEBI:33019"/>
        <dbReference type="ChEBI" id="CHEBI:57692"/>
        <dbReference type="ChEBI" id="CHEBI:58210"/>
        <dbReference type="EC" id="2.7.7.2"/>
    </reaction>
</comment>
<dbReference type="Gene3D" id="3.40.50.620">
    <property type="entry name" value="HUPs"/>
    <property type="match status" value="1"/>
</dbReference>
<dbReference type="InterPro" id="IPR014729">
    <property type="entry name" value="Rossmann-like_a/b/a_fold"/>
</dbReference>
<comment type="pathway">
    <text evidence="1 14">Cofactor biosynthesis; FAD biosynthesis; FAD from FMN: step 1/1.</text>
</comment>
<evidence type="ECO:0000256" key="3">
    <source>
        <dbReference type="ARBA" id="ARBA00022630"/>
    </source>
</evidence>
<dbReference type="UniPathway" id="UPA00276">
    <property type="reaction ID" value="UER00406"/>
</dbReference>
<dbReference type="CDD" id="cd02064">
    <property type="entry name" value="FAD_synthetase_N"/>
    <property type="match status" value="1"/>
</dbReference>
<evidence type="ECO:0000256" key="11">
    <source>
        <dbReference type="ARBA" id="ARBA00023268"/>
    </source>
</evidence>
<keyword evidence="9 14" id="KW-0274">FAD</keyword>
<evidence type="ECO:0000256" key="1">
    <source>
        <dbReference type="ARBA" id="ARBA00004726"/>
    </source>
</evidence>
<dbReference type="UniPathway" id="UPA00277">
    <property type="reaction ID" value="UER00407"/>
</dbReference>
<keyword evidence="3 14" id="KW-0285">Flavoprotein</keyword>
<dbReference type="SUPFAM" id="SSF82114">
    <property type="entry name" value="Riboflavin kinase-like"/>
    <property type="match status" value="1"/>
</dbReference>
<comment type="catalytic activity">
    <reaction evidence="12 14">
        <text>riboflavin + ATP = FMN + ADP + H(+)</text>
        <dbReference type="Rhea" id="RHEA:14357"/>
        <dbReference type="ChEBI" id="CHEBI:15378"/>
        <dbReference type="ChEBI" id="CHEBI:30616"/>
        <dbReference type="ChEBI" id="CHEBI:57986"/>
        <dbReference type="ChEBI" id="CHEBI:58210"/>
        <dbReference type="ChEBI" id="CHEBI:456216"/>
        <dbReference type="EC" id="2.7.1.26"/>
    </reaction>
</comment>
<dbReference type="Pfam" id="PF06574">
    <property type="entry name" value="FAD_syn"/>
    <property type="match status" value="1"/>
</dbReference>
<keyword evidence="8 14" id="KW-0418">Kinase</keyword>
<keyword evidence="11" id="KW-0511">Multifunctional enzyme</keyword>
<dbReference type="GO" id="GO:0009231">
    <property type="term" value="P:riboflavin biosynthetic process"/>
    <property type="evidence" value="ECO:0007669"/>
    <property type="project" value="InterPro"/>
</dbReference>
<dbReference type="Pfam" id="PF01687">
    <property type="entry name" value="Flavokinase"/>
    <property type="match status" value="1"/>
</dbReference>
<evidence type="ECO:0000256" key="10">
    <source>
        <dbReference type="ARBA" id="ARBA00022840"/>
    </source>
</evidence>
<evidence type="ECO:0000256" key="6">
    <source>
        <dbReference type="ARBA" id="ARBA00022695"/>
    </source>
</evidence>
<evidence type="ECO:0000256" key="5">
    <source>
        <dbReference type="ARBA" id="ARBA00022679"/>
    </source>
</evidence>
<dbReference type="EC" id="2.7.1.26" evidence="14"/>
<evidence type="ECO:0000256" key="7">
    <source>
        <dbReference type="ARBA" id="ARBA00022741"/>
    </source>
</evidence>
<organism evidence="16">
    <name type="scientific">uncultured Anaerotruncus sp</name>
    <dbReference type="NCBI Taxonomy" id="905011"/>
    <lineage>
        <taxon>Bacteria</taxon>
        <taxon>Bacillati</taxon>
        <taxon>Bacillota</taxon>
        <taxon>Clostridia</taxon>
        <taxon>Eubacteriales</taxon>
        <taxon>Oscillospiraceae</taxon>
        <taxon>Anaerotruncus</taxon>
        <taxon>environmental samples</taxon>
    </lineage>
</organism>
<dbReference type="SUPFAM" id="SSF52374">
    <property type="entry name" value="Nucleotidylyl transferase"/>
    <property type="match status" value="1"/>
</dbReference>
<dbReference type="InterPro" id="IPR023468">
    <property type="entry name" value="Riboflavin_kinase"/>
</dbReference>
<proteinExistence type="inferred from homology"/>
<reference evidence="16" key="1">
    <citation type="submission" date="2015-09" db="EMBL/GenBank/DDBJ databases">
        <authorList>
            <consortium name="Pathogen Informatics"/>
        </authorList>
    </citation>
    <scope>NUCLEOTIDE SEQUENCE</scope>
    <source>
        <strain evidence="16">2789STDY5834896</strain>
    </source>
</reference>
<feature type="domain" description="Riboflavin kinase" evidence="15">
    <location>
        <begin position="179"/>
        <end position="303"/>
    </location>
</feature>
<name>A0A1C6JG80_9FIRM</name>
<keyword evidence="6 14" id="KW-0548">Nucleotidyltransferase</keyword>
<keyword evidence="7 14" id="KW-0547">Nucleotide-binding</keyword>
<dbReference type="InterPro" id="IPR015864">
    <property type="entry name" value="FAD_synthase"/>
</dbReference>
<dbReference type="AlphaFoldDB" id="A0A1C6JG80"/>
<dbReference type="GO" id="GO:0009398">
    <property type="term" value="P:FMN biosynthetic process"/>
    <property type="evidence" value="ECO:0007669"/>
    <property type="project" value="UniProtKB-UniRule"/>
</dbReference>
<evidence type="ECO:0000259" key="15">
    <source>
        <dbReference type="SMART" id="SM00904"/>
    </source>
</evidence>
<protein>
    <recommendedName>
        <fullName evidence="14">Riboflavin biosynthesis protein</fullName>
    </recommendedName>
    <domain>
        <recommendedName>
            <fullName evidence="14">Riboflavin kinase</fullName>
            <ecNumber evidence="14">2.7.1.26</ecNumber>
        </recommendedName>
        <alternativeName>
            <fullName evidence="14">Flavokinase</fullName>
        </alternativeName>
    </domain>
    <domain>
        <recommendedName>
            <fullName evidence="14">FMN adenylyltransferase</fullName>
            <ecNumber evidence="14">2.7.7.2</ecNumber>
        </recommendedName>
        <alternativeName>
            <fullName evidence="14">FAD pyrophosphorylase</fullName>
        </alternativeName>
        <alternativeName>
            <fullName evidence="14">FAD synthase</fullName>
        </alternativeName>
    </domain>
</protein>
<evidence type="ECO:0000256" key="14">
    <source>
        <dbReference type="PIRNR" id="PIRNR004491"/>
    </source>
</evidence>
<evidence type="ECO:0000313" key="16">
    <source>
        <dbReference type="EMBL" id="SCJ81092.1"/>
    </source>
</evidence>
<gene>
    <name evidence="16" type="primary">ribF</name>
    <name evidence="16" type="ORF">SAMEA3545359_02175</name>
</gene>
<dbReference type="Gene3D" id="2.40.30.30">
    <property type="entry name" value="Riboflavin kinase-like"/>
    <property type="match status" value="1"/>
</dbReference>
<dbReference type="GO" id="GO:0006747">
    <property type="term" value="P:FAD biosynthetic process"/>
    <property type="evidence" value="ECO:0007669"/>
    <property type="project" value="UniProtKB-UniRule"/>
</dbReference>
<evidence type="ECO:0000256" key="2">
    <source>
        <dbReference type="ARBA" id="ARBA00005201"/>
    </source>
</evidence>
<accession>A0A1C6JG80</accession>
<dbReference type="NCBIfam" id="NF004162">
    <property type="entry name" value="PRK05627.1-5"/>
    <property type="match status" value="1"/>
</dbReference>
<dbReference type="EMBL" id="FMHG01000001">
    <property type="protein sequence ID" value="SCJ81092.1"/>
    <property type="molecule type" value="Genomic_DNA"/>
</dbReference>
<comment type="similarity">
    <text evidence="14">Belongs to the ribF family.</text>
</comment>
<dbReference type="EC" id="2.7.7.2" evidence="14"/>
<keyword evidence="4 14" id="KW-0288">FMN</keyword>
<evidence type="ECO:0000256" key="8">
    <source>
        <dbReference type="ARBA" id="ARBA00022777"/>
    </source>
</evidence>
<dbReference type="InterPro" id="IPR002606">
    <property type="entry name" value="Riboflavin_kinase_bac"/>
</dbReference>
<comment type="pathway">
    <text evidence="2 14">Cofactor biosynthesis; FMN biosynthesis; FMN from riboflavin (ATP route): step 1/1.</text>
</comment>
<dbReference type="InterPro" id="IPR015865">
    <property type="entry name" value="Riboflavin_kinase_bac/euk"/>
</dbReference>
<dbReference type="PIRSF" id="PIRSF004491">
    <property type="entry name" value="FAD_Synth"/>
    <property type="match status" value="1"/>
</dbReference>
<dbReference type="GO" id="GO:0005524">
    <property type="term" value="F:ATP binding"/>
    <property type="evidence" value="ECO:0007669"/>
    <property type="project" value="UniProtKB-UniRule"/>
</dbReference>
<dbReference type="NCBIfam" id="TIGR00083">
    <property type="entry name" value="ribF"/>
    <property type="match status" value="1"/>
</dbReference>
<evidence type="ECO:0000256" key="13">
    <source>
        <dbReference type="ARBA" id="ARBA00049494"/>
    </source>
</evidence>
<keyword evidence="5 14" id="KW-0808">Transferase</keyword>